<name>A0A6B3VV57_9BACI</name>
<dbReference type="Proteomes" id="UP000570010">
    <property type="component" value="Unassembled WGS sequence"/>
</dbReference>
<dbReference type="InterPro" id="IPR001648">
    <property type="entry name" value="Ribosomal_bS18"/>
</dbReference>
<dbReference type="Proteomes" id="UP000472971">
    <property type="component" value="Unassembled WGS sequence"/>
</dbReference>
<evidence type="ECO:0000313" key="12">
    <source>
        <dbReference type="Proteomes" id="UP000570010"/>
    </source>
</evidence>
<dbReference type="Gene3D" id="4.10.640.10">
    <property type="entry name" value="Ribosomal protein S18"/>
    <property type="match status" value="1"/>
</dbReference>
<dbReference type="NCBIfam" id="TIGR00165">
    <property type="entry name" value="S18"/>
    <property type="match status" value="1"/>
</dbReference>
<evidence type="ECO:0000256" key="3">
    <source>
        <dbReference type="ARBA" id="ARBA00022884"/>
    </source>
</evidence>
<keyword evidence="3 7" id="KW-0694">RNA-binding</keyword>
<keyword evidence="2 7" id="KW-0699">rRNA-binding</keyword>
<evidence type="ECO:0000256" key="2">
    <source>
        <dbReference type="ARBA" id="ARBA00022730"/>
    </source>
</evidence>
<proteinExistence type="inferred from homology"/>
<dbReference type="InterPro" id="IPR036870">
    <property type="entry name" value="Ribosomal_bS18_sf"/>
</dbReference>
<dbReference type="AlphaFoldDB" id="A0A6B3VV57"/>
<dbReference type="GO" id="GO:0070181">
    <property type="term" value="F:small ribosomal subunit rRNA binding"/>
    <property type="evidence" value="ECO:0007669"/>
    <property type="project" value="TreeGrafter"/>
</dbReference>
<gene>
    <name evidence="7 10" type="primary">rpsR</name>
    <name evidence="10" type="ORF">G4D64_10380</name>
    <name evidence="9" type="ORF">H1Z61_10985</name>
</gene>
<keyword evidence="11" id="KW-1185">Reference proteome</keyword>
<dbReference type="PRINTS" id="PR00974">
    <property type="entry name" value="RIBOSOMALS18"/>
</dbReference>
<evidence type="ECO:0000256" key="5">
    <source>
        <dbReference type="ARBA" id="ARBA00023274"/>
    </source>
</evidence>
<keyword evidence="5 7" id="KW-0687">Ribonucleoprotein</keyword>
<evidence type="ECO:0000313" key="11">
    <source>
        <dbReference type="Proteomes" id="UP000472971"/>
    </source>
</evidence>
<comment type="subunit">
    <text evidence="7">Part of the 30S ribosomal subunit. Forms a tight heterodimer with protein bS6.</text>
</comment>
<dbReference type="PANTHER" id="PTHR13479:SF40">
    <property type="entry name" value="SMALL RIBOSOMAL SUBUNIT PROTEIN BS18M"/>
    <property type="match status" value="1"/>
</dbReference>
<evidence type="ECO:0000256" key="7">
    <source>
        <dbReference type="HAMAP-Rule" id="MF_00270"/>
    </source>
</evidence>
<evidence type="ECO:0000256" key="4">
    <source>
        <dbReference type="ARBA" id="ARBA00022980"/>
    </source>
</evidence>
<dbReference type="GO" id="GO:0006412">
    <property type="term" value="P:translation"/>
    <property type="evidence" value="ECO:0007669"/>
    <property type="project" value="UniProtKB-UniRule"/>
</dbReference>
<protein>
    <recommendedName>
        <fullName evidence="6 7">Small ribosomal subunit protein bS18</fullName>
    </recommendedName>
</protein>
<evidence type="ECO:0000256" key="8">
    <source>
        <dbReference type="RuleBase" id="RU003910"/>
    </source>
</evidence>
<dbReference type="Pfam" id="PF01084">
    <property type="entry name" value="Ribosomal_S18"/>
    <property type="match status" value="1"/>
</dbReference>
<dbReference type="InterPro" id="IPR018275">
    <property type="entry name" value="Ribosomal_bS18_CS"/>
</dbReference>
<dbReference type="EMBL" id="JACEIO010000025">
    <property type="protein sequence ID" value="MBA4537642.1"/>
    <property type="molecule type" value="Genomic_DNA"/>
</dbReference>
<comment type="caution">
    <text evidence="10">The sequence shown here is derived from an EMBL/GenBank/DDBJ whole genome shotgun (WGS) entry which is preliminary data.</text>
</comment>
<evidence type="ECO:0000313" key="9">
    <source>
        <dbReference type="EMBL" id="MBA4537642.1"/>
    </source>
</evidence>
<comment type="function">
    <text evidence="7">Binds as a heterodimer with protein bS6 to the central domain of the 16S rRNA, where it helps stabilize the platform of the 30S subunit.</text>
</comment>
<evidence type="ECO:0000256" key="6">
    <source>
        <dbReference type="ARBA" id="ARBA00035141"/>
    </source>
</evidence>
<organism evidence="10 11">
    <name type="scientific">Bacillus aquiflavi</name>
    <dbReference type="NCBI Taxonomy" id="2672567"/>
    <lineage>
        <taxon>Bacteria</taxon>
        <taxon>Bacillati</taxon>
        <taxon>Bacillota</taxon>
        <taxon>Bacilli</taxon>
        <taxon>Bacillales</taxon>
        <taxon>Bacillaceae</taxon>
        <taxon>Bacillus</taxon>
    </lineage>
</organism>
<reference evidence="9 12" key="2">
    <citation type="submission" date="2020-07" db="EMBL/GenBank/DDBJ databases">
        <authorList>
            <person name="Feng H."/>
        </authorList>
    </citation>
    <scope>NUCLEOTIDE SEQUENCE [LARGE SCALE GENOMIC DNA]</scope>
    <source>
        <strain evidence="9">S-12</strain>
        <strain evidence="12">s-12</strain>
    </source>
</reference>
<dbReference type="FunFam" id="4.10.640.10:FF:000003">
    <property type="entry name" value="30S ribosomal protein S18"/>
    <property type="match status" value="1"/>
</dbReference>
<dbReference type="SUPFAM" id="SSF46911">
    <property type="entry name" value="Ribosomal protein S18"/>
    <property type="match status" value="1"/>
</dbReference>
<dbReference type="RefSeq" id="WP_163242294.1">
    <property type="nucleotide sequence ID" value="NZ_CP082780.1"/>
</dbReference>
<dbReference type="HAMAP" id="MF_00270">
    <property type="entry name" value="Ribosomal_bS18"/>
    <property type="match status" value="1"/>
</dbReference>
<reference evidence="10 11" key="1">
    <citation type="submission" date="2020-02" db="EMBL/GenBank/DDBJ databases">
        <title>Bacillus aquiflavi sp. nov., isolated from yellow water of strong flavor Chinese baijiu in Yibin region of China.</title>
        <authorList>
            <person name="Xie J."/>
        </authorList>
    </citation>
    <scope>NUCLEOTIDE SEQUENCE [LARGE SCALE GENOMIC DNA]</scope>
    <source>
        <strain evidence="10 11">3H-10</strain>
    </source>
</reference>
<dbReference type="PANTHER" id="PTHR13479">
    <property type="entry name" value="30S RIBOSOMAL PROTEIN S18"/>
    <property type="match status" value="1"/>
</dbReference>
<accession>A0A6B3VV57</accession>
<dbReference type="GO" id="GO:0003735">
    <property type="term" value="F:structural constituent of ribosome"/>
    <property type="evidence" value="ECO:0007669"/>
    <property type="project" value="InterPro"/>
</dbReference>
<dbReference type="EMBL" id="JAAIWN010000023">
    <property type="protein sequence ID" value="NEY81899.1"/>
    <property type="molecule type" value="Genomic_DNA"/>
</dbReference>
<dbReference type="PROSITE" id="PS00057">
    <property type="entry name" value="RIBOSOMAL_S18"/>
    <property type="match status" value="1"/>
</dbReference>
<evidence type="ECO:0000256" key="1">
    <source>
        <dbReference type="ARBA" id="ARBA00005589"/>
    </source>
</evidence>
<keyword evidence="4 7" id="KW-0689">Ribosomal protein</keyword>
<sequence length="79" mass="9007">MAGGRRGGRAKRRKVCYFTSHGITHIDYKDVDLLKKFISERGKILPRRVTGTSAKYQRKLTVAIKRARLMALLPYVTGE</sequence>
<comment type="similarity">
    <text evidence="1 7 8">Belongs to the bacterial ribosomal protein bS18 family.</text>
</comment>
<dbReference type="GO" id="GO:0022627">
    <property type="term" value="C:cytosolic small ribosomal subunit"/>
    <property type="evidence" value="ECO:0007669"/>
    <property type="project" value="TreeGrafter"/>
</dbReference>
<evidence type="ECO:0000313" key="10">
    <source>
        <dbReference type="EMBL" id="NEY81899.1"/>
    </source>
</evidence>